<organism evidence="1 2">
    <name type="scientific">Ophiophagus hannah</name>
    <name type="common">King cobra</name>
    <name type="synonym">Naja hannah</name>
    <dbReference type="NCBI Taxonomy" id="8665"/>
    <lineage>
        <taxon>Eukaryota</taxon>
        <taxon>Metazoa</taxon>
        <taxon>Chordata</taxon>
        <taxon>Craniata</taxon>
        <taxon>Vertebrata</taxon>
        <taxon>Euteleostomi</taxon>
        <taxon>Lepidosauria</taxon>
        <taxon>Squamata</taxon>
        <taxon>Bifurcata</taxon>
        <taxon>Unidentata</taxon>
        <taxon>Episquamata</taxon>
        <taxon>Toxicofera</taxon>
        <taxon>Serpentes</taxon>
        <taxon>Colubroidea</taxon>
        <taxon>Elapidae</taxon>
        <taxon>Elapinae</taxon>
        <taxon>Ophiophagus</taxon>
    </lineage>
</organism>
<evidence type="ECO:0000313" key="2">
    <source>
        <dbReference type="Proteomes" id="UP000018936"/>
    </source>
</evidence>
<gene>
    <name evidence="1" type="ORF">L345_15868</name>
</gene>
<keyword evidence="2" id="KW-1185">Reference proteome</keyword>
<reference evidence="1 2" key="1">
    <citation type="journal article" date="2013" name="Proc. Natl. Acad. Sci. U.S.A.">
        <title>The king cobra genome reveals dynamic gene evolution and adaptation in the snake venom system.</title>
        <authorList>
            <person name="Vonk F.J."/>
            <person name="Casewell N.R."/>
            <person name="Henkel C.V."/>
            <person name="Heimberg A.M."/>
            <person name="Jansen H.J."/>
            <person name="McCleary R.J."/>
            <person name="Kerkkamp H.M."/>
            <person name="Vos R.A."/>
            <person name="Guerreiro I."/>
            <person name="Calvete J.J."/>
            <person name="Wuster W."/>
            <person name="Woods A.E."/>
            <person name="Logan J.M."/>
            <person name="Harrison R.A."/>
            <person name="Castoe T.A."/>
            <person name="de Koning A.P."/>
            <person name="Pollock D.D."/>
            <person name="Yandell M."/>
            <person name="Calderon D."/>
            <person name="Renjifo C."/>
            <person name="Currier R.B."/>
            <person name="Salgado D."/>
            <person name="Pla D."/>
            <person name="Sanz L."/>
            <person name="Hyder A.S."/>
            <person name="Ribeiro J.M."/>
            <person name="Arntzen J.W."/>
            <person name="van den Thillart G.E."/>
            <person name="Boetzer M."/>
            <person name="Pirovano W."/>
            <person name="Dirks R.P."/>
            <person name="Spaink H.P."/>
            <person name="Duboule D."/>
            <person name="McGlinn E."/>
            <person name="Kini R.M."/>
            <person name="Richardson M.K."/>
        </authorList>
    </citation>
    <scope>NUCLEOTIDE SEQUENCE</scope>
    <source>
        <tissue evidence="1">Blood</tissue>
    </source>
</reference>
<accession>V8N8H5</accession>
<dbReference type="Proteomes" id="UP000018936">
    <property type="component" value="Unassembled WGS sequence"/>
</dbReference>
<evidence type="ECO:0000313" key="1">
    <source>
        <dbReference type="EMBL" id="ETE58410.1"/>
    </source>
</evidence>
<dbReference type="AlphaFoldDB" id="V8N8H5"/>
<name>V8N8H5_OPHHA</name>
<dbReference type="InterPro" id="IPR032675">
    <property type="entry name" value="LRR_dom_sf"/>
</dbReference>
<protein>
    <submittedName>
        <fullName evidence="1">Uncharacterized protein</fullName>
    </submittedName>
</protein>
<dbReference type="SUPFAM" id="SSF52075">
    <property type="entry name" value="Outer arm dynein light chain 1"/>
    <property type="match status" value="1"/>
</dbReference>
<dbReference type="OrthoDB" id="9033710at2759"/>
<dbReference type="Gene3D" id="3.80.10.10">
    <property type="entry name" value="Ribonuclease Inhibitor"/>
    <property type="match status" value="1"/>
</dbReference>
<comment type="caution">
    <text evidence="1">The sequence shown here is derived from an EMBL/GenBank/DDBJ whole genome shotgun (WGS) entry which is preliminary data.</text>
</comment>
<dbReference type="InterPro" id="IPR001611">
    <property type="entry name" value="Leu-rich_rpt"/>
</dbReference>
<proteinExistence type="predicted"/>
<sequence>LNLEGNYIHHLPEEVRTLLHLRNINLSRNKFHTFPDQLTSLQALEMINLEENEITGEFKGFCTVALLSLDL</sequence>
<feature type="non-terminal residue" evidence="1">
    <location>
        <position position="71"/>
    </location>
</feature>
<feature type="non-terminal residue" evidence="1">
    <location>
        <position position="1"/>
    </location>
</feature>
<dbReference type="EMBL" id="AZIM01006790">
    <property type="protein sequence ID" value="ETE58410.1"/>
    <property type="molecule type" value="Genomic_DNA"/>
</dbReference>
<dbReference type="Pfam" id="PF13855">
    <property type="entry name" value="LRR_8"/>
    <property type="match status" value="1"/>
</dbReference>